<dbReference type="PANTHER" id="PTHR13718:SF93">
    <property type="entry name" value="SMALL RIBOSOMAL SUBUNIT PROTEIN US5"/>
    <property type="match status" value="1"/>
</dbReference>
<evidence type="ECO:0000256" key="2">
    <source>
        <dbReference type="ARBA" id="ARBA00022980"/>
    </source>
</evidence>
<evidence type="ECO:0000259" key="8">
    <source>
        <dbReference type="PROSITE" id="PS50881"/>
    </source>
</evidence>
<dbReference type="SUPFAM" id="SSF54211">
    <property type="entry name" value="Ribosomal protein S5 domain 2-like"/>
    <property type="match status" value="1"/>
</dbReference>
<dbReference type="InterPro" id="IPR014721">
    <property type="entry name" value="Ribsml_uS5_D2-typ_fold_subgr"/>
</dbReference>
<evidence type="ECO:0000256" key="5">
    <source>
        <dbReference type="ARBA" id="ARBA00035407"/>
    </source>
</evidence>
<dbReference type="Gene3D" id="3.30.160.20">
    <property type="match status" value="1"/>
</dbReference>
<comment type="caution">
    <text evidence="9">The sequence shown here is derived from an EMBL/GenBank/DDBJ whole genome shotgun (WGS) entry which is preliminary data.</text>
</comment>
<evidence type="ECO:0000313" key="9">
    <source>
        <dbReference type="EMBL" id="VCW84358.1"/>
    </source>
</evidence>
<dbReference type="AlphaFoldDB" id="A0A9X9Q0C5"/>
<dbReference type="Proteomes" id="UP000269945">
    <property type="component" value="Unassembled WGS sequence"/>
</dbReference>
<keyword evidence="10" id="KW-1185">Reference proteome</keyword>
<dbReference type="Gene3D" id="3.30.230.10">
    <property type="match status" value="1"/>
</dbReference>
<dbReference type="Pfam" id="PF00333">
    <property type="entry name" value="Ribosomal_S5"/>
    <property type="match status" value="1"/>
</dbReference>
<dbReference type="FunFam" id="3.30.230.10:FF:000004">
    <property type="entry name" value="40S ribosomal protein S2"/>
    <property type="match status" value="1"/>
</dbReference>
<gene>
    <name evidence="9" type="ORF">BN2614_LOCUS1</name>
</gene>
<dbReference type="GO" id="GO:0003723">
    <property type="term" value="F:RNA binding"/>
    <property type="evidence" value="ECO:0007669"/>
    <property type="project" value="InterPro"/>
</dbReference>
<evidence type="ECO:0000256" key="4">
    <source>
        <dbReference type="ARBA" id="ARBA00035255"/>
    </source>
</evidence>
<dbReference type="SUPFAM" id="SSF54768">
    <property type="entry name" value="dsRNA-binding domain-like"/>
    <property type="match status" value="1"/>
</dbReference>
<dbReference type="GO" id="GO:0003735">
    <property type="term" value="F:structural constituent of ribosome"/>
    <property type="evidence" value="ECO:0007669"/>
    <property type="project" value="UniProtKB-UniRule"/>
</dbReference>
<comment type="similarity">
    <text evidence="1 7">Belongs to the universal ribosomal protein uS5 family.</text>
</comment>
<dbReference type="Pfam" id="PF03719">
    <property type="entry name" value="Ribosomal_S5_C"/>
    <property type="match status" value="1"/>
</dbReference>
<dbReference type="InterPro" id="IPR013810">
    <property type="entry name" value="Ribosomal_uS5_N"/>
</dbReference>
<sequence length="150" mass="16406">MLVQKQTHAGQQTGFKAFVAIRDDNEHIGLGHHPGQAFHHLVQQEYWQNKIGKPHIVPCEVTSCCGSVLVCLISNRRGTGIVSASVPRRLLMMTGIEDSYPSARDCTATQGNYAKATFDAIPKTYSCLTPISGKRLCSPSLPIRDSLTIL</sequence>
<evidence type="ECO:0000256" key="3">
    <source>
        <dbReference type="ARBA" id="ARBA00023274"/>
    </source>
</evidence>
<dbReference type="InterPro" id="IPR005324">
    <property type="entry name" value="Ribosomal_uS5_C"/>
</dbReference>
<dbReference type="GO" id="GO:0022627">
    <property type="term" value="C:cytosolic small ribosomal subunit"/>
    <property type="evidence" value="ECO:0007669"/>
    <property type="project" value="TreeGrafter"/>
</dbReference>
<evidence type="ECO:0000256" key="6">
    <source>
        <dbReference type="PROSITE-ProRule" id="PRU00268"/>
    </source>
</evidence>
<accession>A0A9X9Q0C5</accession>
<name>A0A9X9Q0C5_GULGU</name>
<protein>
    <recommendedName>
        <fullName evidence="4">Small ribosomal subunit protein uS5</fullName>
    </recommendedName>
    <alternativeName>
        <fullName evidence="5">40S ribosomal protein S2</fullName>
    </alternativeName>
</protein>
<dbReference type="GO" id="GO:0006412">
    <property type="term" value="P:translation"/>
    <property type="evidence" value="ECO:0007669"/>
    <property type="project" value="InterPro"/>
</dbReference>
<organism evidence="9 10">
    <name type="scientific">Gulo gulo</name>
    <name type="common">Wolverine</name>
    <name type="synonym">Gluton</name>
    <dbReference type="NCBI Taxonomy" id="48420"/>
    <lineage>
        <taxon>Eukaryota</taxon>
        <taxon>Metazoa</taxon>
        <taxon>Chordata</taxon>
        <taxon>Craniata</taxon>
        <taxon>Vertebrata</taxon>
        <taxon>Euteleostomi</taxon>
        <taxon>Mammalia</taxon>
        <taxon>Eutheria</taxon>
        <taxon>Laurasiatheria</taxon>
        <taxon>Carnivora</taxon>
        <taxon>Caniformia</taxon>
        <taxon>Musteloidea</taxon>
        <taxon>Mustelidae</taxon>
        <taxon>Guloninae</taxon>
        <taxon>Gulo</taxon>
    </lineage>
</organism>
<dbReference type="EMBL" id="CYRY02014011">
    <property type="protein sequence ID" value="VCW84358.1"/>
    <property type="molecule type" value="Genomic_DNA"/>
</dbReference>
<keyword evidence="2 6" id="KW-0689">Ribosomal protein</keyword>
<dbReference type="InterPro" id="IPR000851">
    <property type="entry name" value="Ribosomal_uS5"/>
</dbReference>
<reference evidence="9 10" key="1">
    <citation type="submission" date="2018-10" db="EMBL/GenBank/DDBJ databases">
        <authorList>
            <person name="Ekblom R."/>
            <person name="Jareborg N."/>
        </authorList>
    </citation>
    <scope>NUCLEOTIDE SEQUENCE [LARGE SCALE GENOMIC DNA]</scope>
    <source>
        <tissue evidence="9">Muscle</tissue>
    </source>
</reference>
<dbReference type="PROSITE" id="PS50881">
    <property type="entry name" value="S5_DSRBD"/>
    <property type="match status" value="1"/>
</dbReference>
<dbReference type="PANTHER" id="PTHR13718">
    <property type="entry name" value="RIBOSOMAL S SUBUNIT"/>
    <property type="match status" value="1"/>
</dbReference>
<evidence type="ECO:0000256" key="7">
    <source>
        <dbReference type="RuleBase" id="RU003823"/>
    </source>
</evidence>
<dbReference type="InterPro" id="IPR020568">
    <property type="entry name" value="Ribosomal_Su5_D2-typ_SF"/>
</dbReference>
<evidence type="ECO:0000256" key="1">
    <source>
        <dbReference type="ARBA" id="ARBA00008945"/>
    </source>
</evidence>
<proteinExistence type="inferred from homology"/>
<feature type="domain" description="S5 DRBM" evidence="8">
    <location>
        <begin position="1"/>
        <end position="56"/>
    </location>
</feature>
<evidence type="ECO:0000313" key="10">
    <source>
        <dbReference type="Proteomes" id="UP000269945"/>
    </source>
</evidence>
<keyword evidence="3 6" id="KW-0687">Ribonucleoprotein</keyword>